<protein>
    <submittedName>
        <fullName evidence="2">Uncharacterized protein</fullName>
    </submittedName>
</protein>
<organism evidence="2 3">
    <name type="scientific">Coemansia asiatica</name>
    <dbReference type="NCBI Taxonomy" id="1052880"/>
    <lineage>
        <taxon>Eukaryota</taxon>
        <taxon>Fungi</taxon>
        <taxon>Fungi incertae sedis</taxon>
        <taxon>Zoopagomycota</taxon>
        <taxon>Kickxellomycotina</taxon>
        <taxon>Kickxellomycetes</taxon>
        <taxon>Kickxellales</taxon>
        <taxon>Kickxellaceae</taxon>
        <taxon>Coemansia</taxon>
    </lineage>
</organism>
<name>A0A9W8CGX6_9FUNG</name>
<proteinExistence type="predicted"/>
<evidence type="ECO:0000313" key="2">
    <source>
        <dbReference type="EMBL" id="KAJ1641901.1"/>
    </source>
</evidence>
<keyword evidence="3" id="KW-1185">Reference proteome</keyword>
<gene>
    <name evidence="2" type="ORF">LPJ64_006195</name>
</gene>
<comment type="caution">
    <text evidence="2">The sequence shown here is derived from an EMBL/GenBank/DDBJ whole genome shotgun (WGS) entry which is preliminary data.</text>
</comment>
<evidence type="ECO:0000313" key="3">
    <source>
        <dbReference type="Proteomes" id="UP001145021"/>
    </source>
</evidence>
<dbReference type="GO" id="GO:0005768">
    <property type="term" value="C:endosome"/>
    <property type="evidence" value="ECO:0007669"/>
    <property type="project" value="TreeGrafter"/>
</dbReference>
<feature type="region of interest" description="Disordered" evidence="1">
    <location>
        <begin position="65"/>
        <end position="102"/>
    </location>
</feature>
<dbReference type="Pfam" id="PF08432">
    <property type="entry name" value="Vfa1"/>
    <property type="match status" value="1"/>
</dbReference>
<dbReference type="GO" id="GO:0007034">
    <property type="term" value="P:vacuolar transport"/>
    <property type="evidence" value="ECO:0007669"/>
    <property type="project" value="TreeGrafter"/>
</dbReference>
<dbReference type="PANTHER" id="PTHR28218:SF1">
    <property type="entry name" value="VPS4-ASSOCIATED PROTEIN 1"/>
    <property type="match status" value="1"/>
</dbReference>
<dbReference type="PANTHER" id="PTHR28218">
    <property type="entry name" value="VPS4-ASSOCIATED PROTEIN 1"/>
    <property type="match status" value="1"/>
</dbReference>
<dbReference type="EMBL" id="JANBOH010000560">
    <property type="protein sequence ID" value="KAJ1641901.1"/>
    <property type="molecule type" value="Genomic_DNA"/>
</dbReference>
<reference evidence="2" key="1">
    <citation type="submission" date="2022-07" db="EMBL/GenBank/DDBJ databases">
        <title>Phylogenomic reconstructions and comparative analyses of Kickxellomycotina fungi.</title>
        <authorList>
            <person name="Reynolds N.K."/>
            <person name="Stajich J.E."/>
            <person name="Barry K."/>
            <person name="Grigoriev I.V."/>
            <person name="Crous P."/>
            <person name="Smith M.E."/>
        </authorList>
    </citation>
    <scope>NUCLEOTIDE SEQUENCE</scope>
    <source>
        <strain evidence="2">NBRC 105413</strain>
    </source>
</reference>
<dbReference type="AlphaFoldDB" id="A0A9W8CGX6"/>
<evidence type="ECO:0000256" key="1">
    <source>
        <dbReference type="SAM" id="MobiDB-lite"/>
    </source>
</evidence>
<dbReference type="Proteomes" id="UP001145021">
    <property type="component" value="Unassembled WGS sequence"/>
</dbReference>
<sequence>MSSQKRPALPANRYKSRTAAKQGACFICANFTCSLFVSDQGPVSDWFYVCSDHTTSPSFCSLLQDPPVDVPPPDTGTGTGTGKGVNASTATEDKSKSVPSEQVAKKYTLHRDVFYLRLRPFIQQFEKQQSSRLVQRLPGAPTHLPK</sequence>
<accession>A0A9W8CGX6</accession>
<dbReference type="InterPro" id="IPR013640">
    <property type="entry name" value="Vfa1"/>
</dbReference>